<dbReference type="PANTHER" id="PTHR43213:SF5">
    <property type="entry name" value="BIFUNCTIONAL DTTP_UTP PYROPHOSPHATASE_METHYLTRANSFERASE PROTEIN-RELATED"/>
    <property type="match status" value="1"/>
</dbReference>
<protein>
    <recommendedName>
        <fullName evidence="3">dTTP/UTP pyrophosphatase</fullName>
        <shortName evidence="3">dTTPase/UTPase</shortName>
        <ecNumber evidence="3">3.6.1.9</ecNumber>
    </recommendedName>
    <alternativeName>
        <fullName evidence="3">Nucleoside triphosphate pyrophosphatase</fullName>
    </alternativeName>
    <alternativeName>
        <fullName evidence="3">Nucleotide pyrophosphatase</fullName>
        <shortName evidence="3">Nucleotide PPase</shortName>
    </alternativeName>
</protein>
<dbReference type="PANTHER" id="PTHR43213">
    <property type="entry name" value="BIFUNCTIONAL DTTP/UTP PYROPHOSPHATASE/METHYLTRANSFERASE PROTEIN-RELATED"/>
    <property type="match status" value="1"/>
</dbReference>
<feature type="site" description="Important for substrate specificity" evidence="3">
    <location>
        <position position="151"/>
    </location>
</feature>
<keyword evidence="3" id="KW-0963">Cytoplasm</keyword>
<accession>A0A7W8D2L1</accession>
<keyword evidence="3" id="KW-0546">Nucleotide metabolism</keyword>
<dbReference type="GO" id="GO:0005737">
    <property type="term" value="C:cytoplasm"/>
    <property type="evidence" value="ECO:0007669"/>
    <property type="project" value="UniProtKB-SubCell"/>
</dbReference>
<dbReference type="AlphaFoldDB" id="A0A7W8D2L1"/>
<evidence type="ECO:0000313" key="4">
    <source>
        <dbReference type="EMBL" id="MBB5185624.1"/>
    </source>
</evidence>
<dbReference type="RefSeq" id="WP_183376761.1">
    <property type="nucleotide sequence ID" value="NZ_CALVCN010000001.1"/>
</dbReference>
<comment type="catalytic activity">
    <reaction evidence="3">
        <text>UTP + H2O = UMP + diphosphate + H(+)</text>
        <dbReference type="Rhea" id="RHEA:29395"/>
        <dbReference type="ChEBI" id="CHEBI:15377"/>
        <dbReference type="ChEBI" id="CHEBI:15378"/>
        <dbReference type="ChEBI" id="CHEBI:33019"/>
        <dbReference type="ChEBI" id="CHEBI:46398"/>
        <dbReference type="ChEBI" id="CHEBI:57865"/>
        <dbReference type="EC" id="3.6.1.9"/>
    </reaction>
</comment>
<dbReference type="GO" id="GO:0047429">
    <property type="term" value="F:nucleoside triphosphate diphosphatase activity"/>
    <property type="evidence" value="ECO:0007669"/>
    <property type="project" value="UniProtKB-EC"/>
</dbReference>
<comment type="cofactor">
    <cofactor evidence="1 3">
        <name>a divalent metal cation</name>
        <dbReference type="ChEBI" id="CHEBI:60240"/>
    </cofactor>
</comment>
<comment type="caution">
    <text evidence="3">Lacks conserved residue(s) required for the propagation of feature annotation.</text>
</comment>
<evidence type="ECO:0000256" key="1">
    <source>
        <dbReference type="ARBA" id="ARBA00001968"/>
    </source>
</evidence>
<dbReference type="InterPro" id="IPR003697">
    <property type="entry name" value="Maf-like"/>
</dbReference>
<comment type="function">
    <text evidence="3">Nucleoside triphosphate pyrophosphatase that hydrolyzes dTTP and UTP. May have a dual role in cell division arrest and in preventing the incorporation of modified nucleotides into cellular nucleic acids.</text>
</comment>
<feature type="active site" description="Proton acceptor" evidence="3">
    <location>
        <position position="68"/>
    </location>
</feature>
<comment type="subcellular location">
    <subcellularLocation>
        <location evidence="3">Cytoplasm</location>
    </subcellularLocation>
</comment>
<dbReference type="HAMAP" id="MF_00528">
    <property type="entry name" value="Maf"/>
    <property type="match status" value="1"/>
</dbReference>
<name>A0A7W8D2L1_9FIRM</name>
<feature type="site" description="Important for substrate specificity" evidence="3">
    <location>
        <position position="69"/>
    </location>
</feature>
<reference evidence="4 5" key="1">
    <citation type="submission" date="2020-08" db="EMBL/GenBank/DDBJ databases">
        <title>Genomic Encyclopedia of Type Strains, Phase IV (KMG-IV): sequencing the most valuable type-strain genomes for metagenomic binning, comparative biology and taxonomic classification.</title>
        <authorList>
            <person name="Goeker M."/>
        </authorList>
    </citation>
    <scope>NUCLEOTIDE SEQUENCE [LARGE SCALE GENOMIC DNA]</scope>
    <source>
        <strain evidence="4 5">DSM 26963</strain>
    </source>
</reference>
<comment type="catalytic activity">
    <reaction evidence="3">
        <text>dTTP + H2O = dTMP + diphosphate + H(+)</text>
        <dbReference type="Rhea" id="RHEA:28534"/>
        <dbReference type="ChEBI" id="CHEBI:15377"/>
        <dbReference type="ChEBI" id="CHEBI:15378"/>
        <dbReference type="ChEBI" id="CHEBI:33019"/>
        <dbReference type="ChEBI" id="CHEBI:37568"/>
        <dbReference type="ChEBI" id="CHEBI:63528"/>
        <dbReference type="EC" id="3.6.1.9"/>
    </reaction>
</comment>
<sequence>MKIILASQSPRRKEILESLGVSFEVEASCTDEYFDPTLPLDKALKNVAYQKAKAIFDQHPDACVIGADTIVAFEGKLYGKPKDLEEARMFLESFSGKIQQVMTGICILYKDKKYCHVDVTDVVFRPLSDQEISDYLQHFNVLDKAGAYGIQDSDFVTEIRGSYTNVVGLGKESMEKMLKEIGGLE</sequence>
<evidence type="ECO:0000313" key="5">
    <source>
        <dbReference type="Proteomes" id="UP000521313"/>
    </source>
</evidence>
<keyword evidence="2 3" id="KW-0378">Hydrolase</keyword>
<gene>
    <name evidence="4" type="ORF">HNQ43_001699</name>
</gene>
<dbReference type="PIRSF" id="PIRSF006305">
    <property type="entry name" value="Maf"/>
    <property type="match status" value="1"/>
</dbReference>
<dbReference type="Proteomes" id="UP000521313">
    <property type="component" value="Unassembled WGS sequence"/>
</dbReference>
<dbReference type="GO" id="GO:0009117">
    <property type="term" value="P:nucleotide metabolic process"/>
    <property type="evidence" value="ECO:0007669"/>
    <property type="project" value="UniProtKB-KW"/>
</dbReference>
<dbReference type="Gene3D" id="3.90.950.10">
    <property type="match status" value="1"/>
</dbReference>
<dbReference type="SUPFAM" id="SSF52972">
    <property type="entry name" value="ITPase-like"/>
    <property type="match status" value="1"/>
</dbReference>
<dbReference type="NCBIfam" id="TIGR00172">
    <property type="entry name" value="maf"/>
    <property type="match status" value="1"/>
</dbReference>
<comment type="similarity">
    <text evidence="3">Belongs to the Maf family. YhdE subfamily.</text>
</comment>
<proteinExistence type="inferred from homology"/>
<feature type="site" description="Important for substrate specificity" evidence="3">
    <location>
        <position position="11"/>
    </location>
</feature>
<organism evidence="4 5">
    <name type="scientific">Faecalicoccus acidiformans</name>
    <dbReference type="NCBI Taxonomy" id="915173"/>
    <lineage>
        <taxon>Bacteria</taxon>
        <taxon>Bacillati</taxon>
        <taxon>Bacillota</taxon>
        <taxon>Erysipelotrichia</taxon>
        <taxon>Erysipelotrichales</taxon>
        <taxon>Erysipelotrichaceae</taxon>
        <taxon>Faecalicoccus</taxon>
    </lineage>
</organism>
<dbReference type="EMBL" id="JACHHD010000020">
    <property type="protein sequence ID" value="MBB5185624.1"/>
    <property type="molecule type" value="Genomic_DNA"/>
</dbReference>
<evidence type="ECO:0000256" key="3">
    <source>
        <dbReference type="HAMAP-Rule" id="MF_00528"/>
    </source>
</evidence>
<dbReference type="Pfam" id="PF02545">
    <property type="entry name" value="Maf"/>
    <property type="match status" value="1"/>
</dbReference>
<comment type="caution">
    <text evidence="4">The sequence shown here is derived from an EMBL/GenBank/DDBJ whole genome shotgun (WGS) entry which is preliminary data.</text>
</comment>
<evidence type="ECO:0000256" key="2">
    <source>
        <dbReference type="ARBA" id="ARBA00022801"/>
    </source>
</evidence>
<dbReference type="EC" id="3.6.1.9" evidence="3"/>
<dbReference type="InterPro" id="IPR029001">
    <property type="entry name" value="ITPase-like_fam"/>
</dbReference>
<dbReference type="CDD" id="cd00555">
    <property type="entry name" value="Maf"/>
    <property type="match status" value="1"/>
</dbReference>